<accession>T1H438</accession>
<dbReference type="STRING" id="36166.T1H438"/>
<dbReference type="PROSITE" id="PS51061">
    <property type="entry name" value="R3H"/>
    <property type="match status" value="1"/>
</dbReference>
<protein>
    <recommendedName>
        <fullName evidence="2">R3H domain-containing protein</fullName>
    </recommendedName>
</protein>
<keyword evidence="4" id="KW-1185">Reference proteome</keyword>
<proteinExistence type="predicted"/>
<dbReference type="Proteomes" id="UP000015102">
    <property type="component" value="Unassembled WGS sequence"/>
</dbReference>
<evidence type="ECO:0000259" key="2">
    <source>
        <dbReference type="PROSITE" id="PS51061"/>
    </source>
</evidence>
<feature type="domain" description="R3H" evidence="2">
    <location>
        <begin position="37"/>
        <end position="100"/>
    </location>
</feature>
<dbReference type="Pfam" id="PF01424">
    <property type="entry name" value="R3H"/>
    <property type="match status" value="1"/>
</dbReference>
<dbReference type="EnsemblMetazoa" id="MESCA011039-RA">
    <property type="protein sequence ID" value="MESCA011039-PA"/>
    <property type="gene ID" value="MESCA011039"/>
</dbReference>
<keyword evidence="1" id="KW-0597">Phosphoprotein</keyword>
<organism evidence="3 4">
    <name type="scientific">Megaselia scalaris</name>
    <name type="common">Humpbacked fly</name>
    <name type="synonym">Phora scalaris</name>
    <dbReference type="NCBI Taxonomy" id="36166"/>
    <lineage>
        <taxon>Eukaryota</taxon>
        <taxon>Metazoa</taxon>
        <taxon>Ecdysozoa</taxon>
        <taxon>Arthropoda</taxon>
        <taxon>Hexapoda</taxon>
        <taxon>Insecta</taxon>
        <taxon>Pterygota</taxon>
        <taxon>Neoptera</taxon>
        <taxon>Endopterygota</taxon>
        <taxon>Diptera</taxon>
        <taxon>Brachycera</taxon>
        <taxon>Muscomorpha</taxon>
        <taxon>Platypezoidea</taxon>
        <taxon>Phoridae</taxon>
        <taxon>Megaseliini</taxon>
        <taxon>Megaselia</taxon>
    </lineage>
</organism>
<evidence type="ECO:0000313" key="3">
    <source>
        <dbReference type="EnsemblMetazoa" id="MESCA011039-PA"/>
    </source>
</evidence>
<dbReference type="SUPFAM" id="SSF82708">
    <property type="entry name" value="R3H domain"/>
    <property type="match status" value="1"/>
</dbReference>
<dbReference type="PANTHER" id="PTHR15672:SF8">
    <property type="entry name" value="PROTEIN ENCORE"/>
    <property type="match status" value="1"/>
</dbReference>
<dbReference type="Gene3D" id="3.30.1370.50">
    <property type="entry name" value="R3H-like domain"/>
    <property type="match status" value="1"/>
</dbReference>
<dbReference type="InterPro" id="IPR036867">
    <property type="entry name" value="R3H_dom_sf"/>
</dbReference>
<dbReference type="PANTHER" id="PTHR15672">
    <property type="entry name" value="CAMP-REGULATED PHOSPHOPROTEIN 21 RELATED R3H DOMAIN CONTAINING PROTEIN"/>
    <property type="match status" value="1"/>
</dbReference>
<dbReference type="AlphaFoldDB" id="T1H438"/>
<evidence type="ECO:0000313" key="4">
    <source>
        <dbReference type="Proteomes" id="UP000015102"/>
    </source>
</evidence>
<evidence type="ECO:0000256" key="1">
    <source>
        <dbReference type="ARBA" id="ARBA00022553"/>
    </source>
</evidence>
<dbReference type="EMBL" id="CAQQ02379246">
    <property type="status" value="NOT_ANNOTATED_CDS"/>
    <property type="molecule type" value="Genomic_DNA"/>
</dbReference>
<dbReference type="GO" id="GO:0003676">
    <property type="term" value="F:nucleic acid binding"/>
    <property type="evidence" value="ECO:0007669"/>
    <property type="project" value="UniProtKB-UniRule"/>
</dbReference>
<dbReference type="InterPro" id="IPR001374">
    <property type="entry name" value="R3H_dom"/>
</dbReference>
<name>T1H438_MEGSC</name>
<dbReference type="HOGENOM" id="CLU_2489726_0_0_1"/>
<dbReference type="SMART" id="SM00393">
    <property type="entry name" value="R3H"/>
    <property type="match status" value="1"/>
</dbReference>
<dbReference type="CDD" id="cd02642">
    <property type="entry name" value="R3H_encore_like"/>
    <property type="match status" value="1"/>
</dbReference>
<reference evidence="4" key="1">
    <citation type="submission" date="2013-02" db="EMBL/GenBank/DDBJ databases">
        <authorList>
            <person name="Hughes D."/>
        </authorList>
    </citation>
    <scope>NUCLEOTIDE SEQUENCE</scope>
    <source>
        <strain>Durham</strain>
        <strain evidence="4">NC isolate 2 -- Noor lab</strain>
    </source>
</reference>
<dbReference type="InterPro" id="IPR051937">
    <property type="entry name" value="R3H_domain_containing"/>
</dbReference>
<sequence>LLIALFLDSSSEQFTDSNGVDLIGFFKETLNKNAKDRNTLLQIEEDLIDLVDEKSRREIRFPAASSYHRMLIHRTAAFFGMDHNVDTETQTCVIVSKTRSTRIPDV</sequence>
<dbReference type="OMA" id="FINNDQM"/>
<reference evidence="3" key="2">
    <citation type="submission" date="2015-06" db="UniProtKB">
        <authorList>
            <consortium name="EnsemblMetazoa"/>
        </authorList>
    </citation>
    <scope>IDENTIFICATION</scope>
</reference>